<dbReference type="Proteomes" id="UP000237040">
    <property type="component" value="Unassembled WGS sequence"/>
</dbReference>
<dbReference type="GO" id="GO:0005886">
    <property type="term" value="C:plasma membrane"/>
    <property type="evidence" value="ECO:0007669"/>
    <property type="project" value="UniProtKB-SubCell"/>
</dbReference>
<feature type="transmembrane region" description="Helical" evidence="6">
    <location>
        <begin position="96"/>
        <end position="118"/>
    </location>
</feature>
<dbReference type="Pfam" id="PF13520">
    <property type="entry name" value="AA_permease_2"/>
    <property type="match status" value="1"/>
</dbReference>
<comment type="caution">
    <text evidence="7">The sequence shown here is derived from an EMBL/GenBank/DDBJ whole genome shotgun (WGS) entry which is preliminary data.</text>
</comment>
<feature type="transmembrane region" description="Helical" evidence="6">
    <location>
        <begin position="311"/>
        <end position="327"/>
    </location>
</feature>
<gene>
    <name evidence="7" type="ORF">C0189_01195</name>
</gene>
<feature type="transmembrane region" description="Helical" evidence="6">
    <location>
        <begin position="230"/>
        <end position="254"/>
    </location>
</feature>
<keyword evidence="3 6" id="KW-0812">Transmembrane</keyword>
<evidence type="ECO:0000313" key="7">
    <source>
        <dbReference type="EMBL" id="PMP68434.1"/>
    </source>
</evidence>
<sequence length="526" mass="58112">MEKKQKLFVRNATGLVRELTPFDAFNLVFAAILIPVGISQALQFGAASFPGANIALAFVLGSILLMGFGWVYIFFTLIMPRSGGDYVWVSRTIHPLVGFVVNVTLTFVFVNWVAFNFTTMMTFFMPAFGYVANLPKSFIDWFAIPGNQFLVATLLTIAFTLIMLKGTKFAAKFMRILFVIVWIGVGLWYIGLLATTKEAFQASFASITGTQPQEIVNIAKSVGYVPPAGINWGMTILAMLWAFQNLTGFEWTGYFAGEIKNVRRTVIVSVLGALIIGGLLYALGSLFVYKAMGFDFFSSLSYVGMNASDKLPQNIVFILPALTKFFSLPQFIKVYIALAFLLSIVWWTPAGFLLGTRNLFAWAFDRLAPDWVADVDPNLHTPVKATIIMGLYVELLNWLNIYGGLGGYLINIIAVMALCFVIVGIAAIIFPYKKKDLFENAPDLAKRKLGNIPYMVIAGIVTVITWGTVFVAAFLVPQFGLKVEALAMIEAFSVPVIAIIWYLIAVAVRKSQGIDITQVFTEIPPE</sequence>
<keyword evidence="5 6" id="KW-0472">Membrane</keyword>
<dbReference type="EMBL" id="PNIL01000019">
    <property type="protein sequence ID" value="PMP68434.1"/>
    <property type="molecule type" value="Genomic_DNA"/>
</dbReference>
<protein>
    <submittedName>
        <fullName evidence="7">APC family permease</fullName>
    </submittedName>
</protein>
<feature type="transmembrane region" description="Helical" evidence="6">
    <location>
        <begin position="487"/>
        <end position="508"/>
    </location>
</feature>
<accession>A0A2J6WFG1</accession>
<feature type="transmembrane region" description="Helical" evidence="6">
    <location>
        <begin position="21"/>
        <end position="42"/>
    </location>
</feature>
<feature type="transmembrane region" description="Helical" evidence="6">
    <location>
        <begin position="138"/>
        <end position="164"/>
    </location>
</feature>
<feature type="transmembrane region" description="Helical" evidence="6">
    <location>
        <begin position="266"/>
        <end position="291"/>
    </location>
</feature>
<evidence type="ECO:0000256" key="5">
    <source>
        <dbReference type="ARBA" id="ARBA00023136"/>
    </source>
</evidence>
<dbReference type="PIRSF" id="PIRSF006060">
    <property type="entry name" value="AA_transporter"/>
    <property type="match status" value="1"/>
</dbReference>
<dbReference type="RefSeq" id="WP_416085408.1">
    <property type="nucleotide sequence ID" value="NZ_JBNATC010000008.1"/>
</dbReference>
<dbReference type="InterPro" id="IPR002293">
    <property type="entry name" value="AA/rel_permease1"/>
</dbReference>
<dbReference type="Gene3D" id="1.20.1740.10">
    <property type="entry name" value="Amino acid/polyamine transporter I"/>
    <property type="match status" value="1"/>
</dbReference>
<keyword evidence="2" id="KW-1003">Cell membrane</keyword>
<dbReference type="PANTHER" id="PTHR42770">
    <property type="entry name" value="AMINO ACID TRANSPORTER-RELATED"/>
    <property type="match status" value="1"/>
</dbReference>
<organism evidence="7 8">
    <name type="scientific">Caldisericum exile</name>
    <dbReference type="NCBI Taxonomy" id="693075"/>
    <lineage>
        <taxon>Bacteria</taxon>
        <taxon>Pseudomonadati</taxon>
        <taxon>Caldisericota/Cryosericota group</taxon>
        <taxon>Caldisericota</taxon>
        <taxon>Caldisericia</taxon>
        <taxon>Caldisericales</taxon>
        <taxon>Caldisericaceae</taxon>
        <taxon>Caldisericum</taxon>
    </lineage>
</organism>
<feature type="transmembrane region" description="Helical" evidence="6">
    <location>
        <begin position="334"/>
        <end position="354"/>
    </location>
</feature>
<name>A0A2J6WFG1_9BACT</name>
<evidence type="ECO:0000256" key="3">
    <source>
        <dbReference type="ARBA" id="ARBA00022692"/>
    </source>
</evidence>
<feature type="transmembrane region" description="Helical" evidence="6">
    <location>
        <begin position="54"/>
        <end position="75"/>
    </location>
</feature>
<feature type="transmembrane region" description="Helical" evidence="6">
    <location>
        <begin position="408"/>
        <end position="432"/>
    </location>
</feature>
<feature type="transmembrane region" description="Helical" evidence="6">
    <location>
        <begin position="452"/>
        <end position="475"/>
    </location>
</feature>
<comment type="subcellular location">
    <subcellularLocation>
        <location evidence="1">Cell membrane</location>
        <topology evidence="1">Multi-pass membrane protein</topology>
    </subcellularLocation>
</comment>
<evidence type="ECO:0000256" key="4">
    <source>
        <dbReference type="ARBA" id="ARBA00022989"/>
    </source>
</evidence>
<reference evidence="7 8" key="1">
    <citation type="submission" date="2018-01" db="EMBL/GenBank/DDBJ databases">
        <title>Metagenomic assembled genomes from two thermal pools in the Uzon Caldera, Kamchatka, Russia.</title>
        <authorList>
            <person name="Wilkins L."/>
            <person name="Ettinger C."/>
        </authorList>
    </citation>
    <scope>NUCLEOTIDE SEQUENCE [LARGE SCALE GENOMIC DNA]</scope>
    <source>
        <strain evidence="7">ZAV-07</strain>
    </source>
</reference>
<evidence type="ECO:0000256" key="2">
    <source>
        <dbReference type="ARBA" id="ARBA00022475"/>
    </source>
</evidence>
<proteinExistence type="predicted"/>
<evidence type="ECO:0000313" key="8">
    <source>
        <dbReference type="Proteomes" id="UP000237040"/>
    </source>
</evidence>
<dbReference type="GO" id="GO:0022857">
    <property type="term" value="F:transmembrane transporter activity"/>
    <property type="evidence" value="ECO:0007669"/>
    <property type="project" value="InterPro"/>
</dbReference>
<evidence type="ECO:0000256" key="6">
    <source>
        <dbReference type="SAM" id="Phobius"/>
    </source>
</evidence>
<keyword evidence="4 6" id="KW-1133">Transmembrane helix</keyword>
<evidence type="ECO:0000256" key="1">
    <source>
        <dbReference type="ARBA" id="ARBA00004651"/>
    </source>
</evidence>
<feature type="transmembrane region" description="Helical" evidence="6">
    <location>
        <begin position="176"/>
        <end position="194"/>
    </location>
</feature>
<dbReference type="PANTHER" id="PTHR42770:SF7">
    <property type="entry name" value="MEMBRANE PROTEIN"/>
    <property type="match status" value="1"/>
</dbReference>
<dbReference type="InterPro" id="IPR050367">
    <property type="entry name" value="APC_superfamily"/>
</dbReference>
<dbReference type="AlphaFoldDB" id="A0A2J6WFG1"/>